<evidence type="ECO:0000313" key="2">
    <source>
        <dbReference type="Proteomes" id="UP001165064"/>
    </source>
</evidence>
<sequence>MKVITSAKLANSLKKKRRTDFNDPLYIPTSFKDSMKNEEFSKAIRKEKSQFTDLSVYEQYYSKTRKGYTPINEQEKTDIVKQTKQKQRNRKRNLQKKGKKIFSI</sequence>
<gene>
    <name evidence="1" type="ORF">Amon02_000950800</name>
</gene>
<evidence type="ECO:0000313" key="1">
    <source>
        <dbReference type="EMBL" id="GME94180.1"/>
    </source>
</evidence>
<accession>A0ACB5TT07</accession>
<comment type="caution">
    <text evidence="1">The sequence shown here is derived from an EMBL/GenBank/DDBJ whole genome shotgun (WGS) entry which is preliminary data.</text>
</comment>
<dbReference type="EMBL" id="BSXS01008957">
    <property type="protein sequence ID" value="GME94180.1"/>
    <property type="molecule type" value="Genomic_DNA"/>
</dbReference>
<dbReference type="Proteomes" id="UP001165064">
    <property type="component" value="Unassembled WGS sequence"/>
</dbReference>
<organism evidence="1 2">
    <name type="scientific">Ambrosiozyma monospora</name>
    <name type="common">Yeast</name>
    <name type="synonym">Endomycopsis monosporus</name>
    <dbReference type="NCBI Taxonomy" id="43982"/>
    <lineage>
        <taxon>Eukaryota</taxon>
        <taxon>Fungi</taxon>
        <taxon>Dikarya</taxon>
        <taxon>Ascomycota</taxon>
        <taxon>Saccharomycotina</taxon>
        <taxon>Pichiomycetes</taxon>
        <taxon>Pichiales</taxon>
        <taxon>Pichiaceae</taxon>
        <taxon>Ambrosiozyma</taxon>
    </lineage>
</organism>
<keyword evidence="2" id="KW-1185">Reference proteome</keyword>
<reference evidence="1" key="1">
    <citation type="submission" date="2023-04" db="EMBL/GenBank/DDBJ databases">
        <title>Ambrosiozyma monospora NBRC 10751.</title>
        <authorList>
            <person name="Ichikawa N."/>
            <person name="Sato H."/>
            <person name="Tonouchi N."/>
        </authorList>
    </citation>
    <scope>NUCLEOTIDE SEQUENCE</scope>
    <source>
        <strain evidence="1">NBRC 10751</strain>
    </source>
</reference>
<protein>
    <submittedName>
        <fullName evidence="1">Unnamed protein product</fullName>
    </submittedName>
</protein>
<name>A0ACB5TT07_AMBMO</name>
<proteinExistence type="predicted"/>